<reference evidence="1" key="1">
    <citation type="submission" date="2020-02" db="EMBL/GenBank/DDBJ databases">
        <authorList>
            <person name="Meier V. D."/>
        </authorList>
    </citation>
    <scope>NUCLEOTIDE SEQUENCE</scope>
    <source>
        <strain evidence="1">AVDCRST_MAG54</strain>
    </source>
</reference>
<gene>
    <name evidence="1" type="ORF">AVDCRST_MAG54-1137</name>
</gene>
<name>A0A6J4HUU7_9PSEU</name>
<protein>
    <submittedName>
        <fullName evidence="1">Uncharacterized protein</fullName>
    </submittedName>
</protein>
<dbReference type="EMBL" id="CADCTH010000153">
    <property type="protein sequence ID" value="CAA9233515.1"/>
    <property type="molecule type" value="Genomic_DNA"/>
</dbReference>
<feature type="non-terminal residue" evidence="1">
    <location>
        <position position="1"/>
    </location>
</feature>
<accession>A0A6J4HUU7</accession>
<proteinExistence type="predicted"/>
<organism evidence="1">
    <name type="scientific">uncultured Actinomycetospora sp</name>
    <dbReference type="NCBI Taxonomy" id="1135996"/>
    <lineage>
        <taxon>Bacteria</taxon>
        <taxon>Bacillati</taxon>
        <taxon>Actinomycetota</taxon>
        <taxon>Actinomycetes</taxon>
        <taxon>Pseudonocardiales</taxon>
        <taxon>Pseudonocardiaceae</taxon>
        <taxon>Actinomycetospora</taxon>
        <taxon>environmental samples</taxon>
    </lineage>
</organism>
<evidence type="ECO:0000313" key="1">
    <source>
        <dbReference type="EMBL" id="CAA9233515.1"/>
    </source>
</evidence>
<dbReference type="AlphaFoldDB" id="A0A6J4HUU7"/>
<sequence length="33" mass="3279">TWMGASGHPVDAGVVYDLTEGLRALALAAAPPA</sequence>